<gene>
    <name evidence="4" type="ORF">ENR15_18340</name>
</gene>
<dbReference type="Pfam" id="PF05860">
    <property type="entry name" value="TPS"/>
    <property type="match status" value="1"/>
</dbReference>
<dbReference type="Pfam" id="PF12770">
    <property type="entry name" value="CHAT"/>
    <property type="match status" value="1"/>
</dbReference>
<reference evidence="4" key="1">
    <citation type="journal article" date="2020" name="mSystems">
        <title>Genome- and Community-Level Interaction Insights into Carbon Utilization and Element Cycling Functions of Hydrothermarchaeota in Hydrothermal Sediment.</title>
        <authorList>
            <person name="Zhou Z."/>
            <person name="Liu Y."/>
            <person name="Xu W."/>
            <person name="Pan J."/>
            <person name="Luo Z.H."/>
            <person name="Li M."/>
        </authorList>
    </citation>
    <scope>NUCLEOTIDE SEQUENCE [LARGE SCALE GENOMIC DNA]</scope>
    <source>
        <strain evidence="4">SpSt-374</strain>
    </source>
</reference>
<accession>A0A7C3ZMD5</accession>
<keyword evidence="2" id="KW-1133">Transmembrane helix</keyword>
<protein>
    <submittedName>
        <fullName evidence="4">CHAT domain-containing protein</fullName>
    </submittedName>
</protein>
<feature type="transmembrane region" description="Helical" evidence="2">
    <location>
        <begin position="12"/>
        <end position="32"/>
    </location>
</feature>
<evidence type="ECO:0000313" key="4">
    <source>
        <dbReference type="EMBL" id="HGG02542.1"/>
    </source>
</evidence>
<keyword evidence="2" id="KW-0812">Transmembrane</keyword>
<feature type="region of interest" description="Disordered" evidence="1">
    <location>
        <begin position="1357"/>
        <end position="1380"/>
    </location>
</feature>
<feature type="region of interest" description="Disordered" evidence="1">
    <location>
        <begin position="1832"/>
        <end position="1854"/>
    </location>
</feature>
<dbReference type="NCBIfam" id="TIGR01901">
    <property type="entry name" value="adhes_NPXG"/>
    <property type="match status" value="1"/>
</dbReference>
<dbReference type="InterPro" id="IPR008638">
    <property type="entry name" value="FhaB/CdiA-like_TPS"/>
</dbReference>
<comment type="caution">
    <text evidence="4">The sequence shown here is derived from an EMBL/GenBank/DDBJ whole genome shotgun (WGS) entry which is preliminary data.</text>
</comment>
<dbReference type="InterPro" id="IPR011050">
    <property type="entry name" value="Pectin_lyase_fold/virulence"/>
</dbReference>
<dbReference type="PANTHER" id="PTHR10098:SF112">
    <property type="entry name" value="SLR0380 PROTEIN"/>
    <property type="match status" value="1"/>
</dbReference>
<feature type="region of interest" description="Disordered" evidence="1">
    <location>
        <begin position="490"/>
        <end position="512"/>
    </location>
</feature>
<sequence>MKPLEAAGKRWVISIFIGSIGAIYPWLCAIAQTQPIIPETGTNSTSTLVTPEGNRLDITGGQRSRDGANLFHSFQEFGLSQDQIANFITNPQINNILGRVVGGNPSYINGLIQVTGGTSNLFLMNPAGIIFGQNASLNIPADFTATTASGIGFGNNWFNSTGGNDYANLVGTPNAFTFPGTASGIILNEGNLSPGSNLNLFGSTVINTGTLSTPDGNINITALPGGNTLRISQPGHLLSLEIVPTGDNHQTLPQLLTGGDSLHHATTVTKQADGTIILTGSQTPIPLEPGVAVVSGNVDVGELKPNYELNILGDKIALIGANINSSDTIHIGSPGITSHTHTDPTTHITTEGNSGEIIIWSDNTTQFHGDITAPGAFVEISGLENLIFRGKVDVSNPNGTAGTILFDPKNITIANGGADPLPTNRLFADNPAGSVTFDADNIAGLTGNVTLEANNDININENIITSSIASLEFKAGRTIALNANIDTRSSNGNITLRANHNGADPTQRDPGPGGINMAANTILNAGTGQINLEIGNLAAIGDINLAHIAASSFTATANRGNIRTVAPDATINANTTNLSTTGAGGIGTPTEPLRVQTNNLQATSGSGGINLNAIGEITLGEINSGGGGGIRITADNNIKLQGDIKTGVPTGNAGNITIESINGSIDDFGSFGNISSFGDAGRGGTITITAARFVDLQDIKSYGQLGGGNINITSHQEYIDNGAIRSDSDGGKAGNVTLNAGGNIQTNTIKLTGAEAGGDITLTAGGNINSAAFSSNSDGADGGGDINITATGQVTITDIAVYGNSNAGQINITSDSGGIQTGKIESYSTQGAGGPISFDAQSNITVGIINSEGASQGGSIRINSAGGIIDLQNNISSLSANGTGGNIEITSAVGDINTGGTISSEGESRGGNITIRAEGGSIKTGAGFLRTVANVGEAGAVLLEAQQDILTGEIQAFGENAGQFSRGGPITLRSFEGKIDTTNGLISAVSGYGEGGNITIDAASDVLTGQITARGGGTLSDAKGGNISITSHQGTINAQNTLDSISQVGTAGDVNLHANGNITTSTITSNGATGGHITIASNTGEINVASLASYGDSRAAGDVTISALGNVTTADINSEGFARGGNITITSSNGEINTAAGTLRSVSDADATSPGTGGNVQLDAAGNVSTGFLQSWASGNETARGGNITIISHNGGINTTVGDLTDISTISPDTDVTQDEFANIFRDGKGNLESYAVNGGGGSVTLEAQTDIITSHISSYGGTNSGSATITSMEGSINTGVVFSVAINGGASNITINAPAGDVTVSHINSYATQQGGHINITSGGSFNIGAATINSFSKQSVAGDITLTAAGDVNLGGDSSRSAVSSEGPQRGGNVTITSSGGGINTNLGSIDSYSVNGTAGNVRLDASGDIMTSNISSEGSQRGGDIIANSNNGLINTTGGELRSFSDGAVAGNVSLRANGDVTTAEILSYGLEQGGGLSIISFAGQIDTTRGNMNSYSPNGVAGFASVSAFGDVFVGGIRSDGYRQGGSISIGTSTGSITATRGNLDSLSDNGAAGPVTLKAPGDIMVGNIRSQGYEVGGSIEIASETGVVNTAGGNIQSFSANGQAGNVTLNAAGHVDTASILSSGRTQGGDIAITSASTDSIDTSAGSLETYSTEGSAGSITLSSPGNIMAGDMRSEGATTGGSINLTSDGDIDTSGGDIDTYSENGTAGDVTVDSGGSVTVNNITSYGGENSGNVTVTSDEGSIATGTIRTIAPNGTSGNVTLNTFSHNGDITTANISSEGGQAAGNVTAVAPDGSITTGDISSISTAGDSGDITVAAGDDVTTGDISSVAQGDSGDISVTSTEGSVTTGDISSIAETGTAGDVTVTALEDVNTGNITSTGAQSSGDINVTSITGETNTGEVNTDTGEVQIISGGDIIPPPLISPPEISPPPLPDPNIPQNNPPIINNLPEPPARPQLPPVRALLQSVQQDASNITNVLAGGPDAVKEKISGIANDSAIASIARDVAILNSNSLAVGASETLINSLEQNREQEFEDYFGQDFGKKLTSTASIREALSLIATQTGYQSAIVYVNALPDQLELIVFTPEGQPIRKTVPDAPREKLLATATEFRSLLTSASRRNSKSYLRSAQQLYNWLIAPIEGTLEAANINTLLLSMDSGLRSLPMAALYDGKQFLVEKYSTSLIPSISLIDTNYRAIQNTRVLAMGASTFNEQKPLPAVPVELSTITQELWQGTAFLDDQFTRENLIGQRRNYPYEIIHLATHGEFYPGGPEKSFIYMWGQEKLRLDQLRDLKWNDPPVELLILSACRTALGDEQAEMGFAGLAVQAGVKSALASLWSVSDEGTLALMTEFYGHLQNAKIKSEALRQAQIAMIRGEVAVTDGGLRGSGLGVVTLPAASAAGNHDLSHPYYWAGFTMIGSPW</sequence>
<evidence type="ECO:0000256" key="1">
    <source>
        <dbReference type="SAM" id="MobiDB-lite"/>
    </source>
</evidence>
<feature type="compositionally biased region" description="Polar residues" evidence="1">
    <location>
        <begin position="1358"/>
        <end position="1380"/>
    </location>
</feature>
<organism evidence="4">
    <name type="scientific">Planktothricoides sp. SpSt-374</name>
    <dbReference type="NCBI Taxonomy" id="2282167"/>
    <lineage>
        <taxon>Bacteria</taxon>
        <taxon>Bacillati</taxon>
        <taxon>Cyanobacteriota</taxon>
        <taxon>Cyanophyceae</taxon>
        <taxon>Oscillatoriophycideae</taxon>
        <taxon>Oscillatoriales</taxon>
        <taxon>Oscillatoriaceae</taxon>
        <taxon>Planktothricoides</taxon>
    </lineage>
</organism>
<dbReference type="InterPro" id="IPR024983">
    <property type="entry name" value="CHAT_dom"/>
</dbReference>
<evidence type="ECO:0000256" key="2">
    <source>
        <dbReference type="SAM" id="Phobius"/>
    </source>
</evidence>
<keyword evidence="2" id="KW-0472">Membrane</keyword>
<dbReference type="Gene3D" id="2.160.20.10">
    <property type="entry name" value="Single-stranded right-handed beta-helix, Pectin lyase-like"/>
    <property type="match status" value="2"/>
</dbReference>
<proteinExistence type="predicted"/>
<dbReference type="PANTHER" id="PTHR10098">
    <property type="entry name" value="RAPSYN-RELATED"/>
    <property type="match status" value="1"/>
</dbReference>
<dbReference type="EMBL" id="DSPX01000190">
    <property type="protein sequence ID" value="HGG02542.1"/>
    <property type="molecule type" value="Genomic_DNA"/>
</dbReference>
<feature type="domain" description="Filamentous haemagglutinin FhaB/tRNA nuclease CdiA-like TPS" evidence="3">
    <location>
        <begin position="40"/>
        <end position="154"/>
    </location>
</feature>
<dbReference type="InterPro" id="IPR012334">
    <property type="entry name" value="Pectin_lyas_fold"/>
</dbReference>
<name>A0A7C3ZMD5_9CYAN</name>
<feature type="compositionally biased region" description="Low complexity" evidence="1">
    <location>
        <begin position="1844"/>
        <end position="1854"/>
    </location>
</feature>
<evidence type="ECO:0000259" key="3">
    <source>
        <dbReference type="SMART" id="SM00912"/>
    </source>
</evidence>
<dbReference type="SMART" id="SM00912">
    <property type="entry name" value="Haemagg_act"/>
    <property type="match status" value="1"/>
</dbReference>
<dbReference type="SUPFAM" id="SSF51126">
    <property type="entry name" value="Pectin lyase-like"/>
    <property type="match status" value="1"/>
</dbReference>